<dbReference type="PRINTS" id="PR00507">
    <property type="entry name" value="N12N6MTFRASE"/>
</dbReference>
<dbReference type="CDD" id="cd11715">
    <property type="entry name" value="THUMP_AdoMetMT"/>
    <property type="match status" value="1"/>
</dbReference>
<dbReference type="EMBL" id="FNUZ01000005">
    <property type="protein sequence ID" value="SEG51044.1"/>
    <property type="molecule type" value="Genomic_DNA"/>
</dbReference>
<name>A0A1H6AS97_9RHOB</name>
<evidence type="ECO:0000256" key="2">
    <source>
        <dbReference type="ARBA" id="ARBA00022679"/>
    </source>
</evidence>
<dbReference type="AlphaFoldDB" id="A0A1H6AS97"/>
<gene>
    <name evidence="5" type="ORF">SAMN04488045_3106</name>
</gene>
<evidence type="ECO:0000259" key="4">
    <source>
        <dbReference type="Pfam" id="PF22020"/>
    </source>
</evidence>
<dbReference type="InterPro" id="IPR054170">
    <property type="entry name" value="RlmL_1st"/>
</dbReference>
<dbReference type="InterPro" id="IPR000241">
    <property type="entry name" value="RlmKL-like_Mtase"/>
</dbReference>
<dbReference type="PANTHER" id="PTHR47313:SF1">
    <property type="entry name" value="RIBOSOMAL RNA LARGE SUBUNIT METHYLTRANSFERASE K_L"/>
    <property type="match status" value="1"/>
</dbReference>
<dbReference type="Gene3D" id="3.30.2130.30">
    <property type="match status" value="1"/>
</dbReference>
<dbReference type="Pfam" id="PF22020">
    <property type="entry name" value="RlmL_1st"/>
    <property type="match status" value="1"/>
</dbReference>
<dbReference type="InterPro" id="IPR029063">
    <property type="entry name" value="SAM-dependent_MTases_sf"/>
</dbReference>
<reference evidence="5 6" key="1">
    <citation type="submission" date="2016-10" db="EMBL/GenBank/DDBJ databases">
        <authorList>
            <person name="de Groot N.N."/>
        </authorList>
    </citation>
    <scope>NUCLEOTIDE SEQUENCE [LARGE SCALE GENOMIC DNA]</scope>
    <source>
        <strain evidence="5 6">DSM 26915</strain>
    </source>
</reference>
<sequence>MTQDMSDDQTFEIFLTAPPGLEPVLAEEVRAAGFATPQTVPGGVTTQGGWPEVWRANLVLRGATRVLVRIGGFRAFHLAQLDKRARKFEWGDFLRTDVPVKVETTTNRKSKIYHAGAATQRIETALKDSHGITIADDAELRLMARIDDNFVMFSLDTSGTSLHKRGHKEAVNKAPMRETLAALFLRQMGFDGTQPVLDPMCGSGTFVIEAAEMAAGLAPGRTRSFAFENLASFDAAAWAQMKASQTSGTPLKQFFGSDRDAGAVRMSTANAERAGVDGFTEFTNVAIADLQRPDCEPGIVIINPPYGARISNKGPLFAVHAQMGEVLKERFAGWRVGIITSEPQLAKATGLTFAKTSPPVPHGGLKVKLYQTDTL</sequence>
<protein>
    <submittedName>
        <fullName evidence="5">Putative N6-adenine-specific DNA methylase</fullName>
    </submittedName>
</protein>
<evidence type="ECO:0000259" key="3">
    <source>
        <dbReference type="Pfam" id="PF01170"/>
    </source>
</evidence>
<accession>A0A1H6AS97</accession>
<dbReference type="GO" id="GO:0008990">
    <property type="term" value="F:rRNA (guanine-N2-)-methyltransferase activity"/>
    <property type="evidence" value="ECO:0007669"/>
    <property type="project" value="TreeGrafter"/>
</dbReference>
<dbReference type="SUPFAM" id="SSF53335">
    <property type="entry name" value="S-adenosyl-L-methionine-dependent methyltransferases"/>
    <property type="match status" value="1"/>
</dbReference>
<feature type="domain" description="Ribosomal RNA large subunit methyltransferase K/L-like methyltransferase" evidence="3">
    <location>
        <begin position="165"/>
        <end position="351"/>
    </location>
</feature>
<keyword evidence="6" id="KW-1185">Reference proteome</keyword>
<dbReference type="Gene3D" id="3.40.50.150">
    <property type="entry name" value="Vaccinia Virus protein VP39"/>
    <property type="match status" value="1"/>
</dbReference>
<evidence type="ECO:0000313" key="6">
    <source>
        <dbReference type="Proteomes" id="UP000236752"/>
    </source>
</evidence>
<evidence type="ECO:0000313" key="5">
    <source>
        <dbReference type="EMBL" id="SEG51044.1"/>
    </source>
</evidence>
<dbReference type="Pfam" id="PF01170">
    <property type="entry name" value="UPF0020"/>
    <property type="match status" value="1"/>
</dbReference>
<keyword evidence="2" id="KW-0808">Transferase</keyword>
<dbReference type="PROSITE" id="PS01261">
    <property type="entry name" value="UPF0020"/>
    <property type="match status" value="1"/>
</dbReference>
<dbReference type="InterPro" id="IPR053943">
    <property type="entry name" value="RlmKL-like_Mtase_CS"/>
</dbReference>
<dbReference type="Proteomes" id="UP000236752">
    <property type="component" value="Unassembled WGS sequence"/>
</dbReference>
<organism evidence="5 6">
    <name type="scientific">Thalassococcus halodurans</name>
    <dbReference type="NCBI Taxonomy" id="373675"/>
    <lineage>
        <taxon>Bacteria</taxon>
        <taxon>Pseudomonadati</taxon>
        <taxon>Pseudomonadota</taxon>
        <taxon>Alphaproteobacteria</taxon>
        <taxon>Rhodobacterales</taxon>
        <taxon>Roseobacteraceae</taxon>
        <taxon>Thalassococcus</taxon>
    </lineage>
</organism>
<keyword evidence="1 5" id="KW-0489">Methyltransferase</keyword>
<dbReference type="PANTHER" id="PTHR47313">
    <property type="entry name" value="RIBOSOMAL RNA LARGE SUBUNIT METHYLTRANSFERASE K/L"/>
    <property type="match status" value="1"/>
</dbReference>
<dbReference type="GO" id="GO:0070043">
    <property type="term" value="F:rRNA (guanine-N7-)-methyltransferase activity"/>
    <property type="evidence" value="ECO:0007669"/>
    <property type="project" value="TreeGrafter"/>
</dbReference>
<feature type="domain" description="RlmL ferredoxin-like" evidence="4">
    <location>
        <begin position="12"/>
        <end position="67"/>
    </location>
</feature>
<evidence type="ECO:0000256" key="1">
    <source>
        <dbReference type="ARBA" id="ARBA00022603"/>
    </source>
</evidence>
<proteinExistence type="predicted"/>